<dbReference type="Pfam" id="PF19576">
    <property type="entry name" value="Acyltransf_2"/>
    <property type="match status" value="1"/>
</dbReference>
<sequence>MDSSPKRTPSGTEPVYDRRSLTYSNTFENPVKRNVIRGIEWLTGKYSIIRRIRQFEKLGNPKGQAFWDATMQVMGVDIQTPEEQIARIPATGPVIFVANHPHGLVDGMVLAALIGRRRSDYRILTRSILAGIDESAASYMIPVPFPHEKDAQRKMIDMRKEAMEHLKNDGLIALFPSGVVSSAKSMFGPAIEAEWNVFTAKMIRTSGATVVPCFFPGSNSRAYQMAAQVSPTLRQSLLLHEVVHAFDKPQAPVIGHPIPAEDIDARVSDPRAFMAWLRSHTINLEN</sequence>
<evidence type="ECO:0000313" key="2">
    <source>
        <dbReference type="EMBL" id="NIY71734.1"/>
    </source>
</evidence>
<dbReference type="InterPro" id="IPR045746">
    <property type="entry name" value="ACT14924-like_Acyltransf_dom"/>
</dbReference>
<reference evidence="2 3" key="1">
    <citation type="submission" date="2020-03" db="EMBL/GenBank/DDBJ databases">
        <title>Bacterial isolates of synthetic phycosphere.</title>
        <authorList>
            <person name="Fu H."/>
            <person name="Moran M.A."/>
        </authorList>
    </citation>
    <scope>NUCLEOTIDE SEQUENCE [LARGE SCALE GENOMIC DNA]</scope>
    <source>
        <strain evidence="2 3">HF1</strain>
    </source>
</reference>
<dbReference type="CDD" id="cd07986">
    <property type="entry name" value="LPLAT_ACT14924-like"/>
    <property type="match status" value="1"/>
</dbReference>
<dbReference type="RefSeq" id="WP_167637092.1">
    <property type="nucleotide sequence ID" value="NZ_JAATOP010000002.1"/>
</dbReference>
<protein>
    <submittedName>
        <fullName evidence="2">Acyltransferase</fullName>
    </submittedName>
</protein>
<evidence type="ECO:0000259" key="1">
    <source>
        <dbReference type="Pfam" id="PF19576"/>
    </source>
</evidence>
<keyword evidence="2" id="KW-0012">Acyltransferase</keyword>
<gene>
    <name evidence="2" type="ORF">HCZ30_04705</name>
</gene>
<proteinExistence type="predicted"/>
<dbReference type="Proteomes" id="UP000709466">
    <property type="component" value="Unassembled WGS sequence"/>
</dbReference>
<accession>A0ABX0VVA5</accession>
<comment type="caution">
    <text evidence="2">The sequence shown here is derived from an EMBL/GenBank/DDBJ whole genome shotgun (WGS) entry which is preliminary data.</text>
</comment>
<organism evidence="2 3">
    <name type="scientific">Marivivens donghaensis</name>
    <dbReference type="NCBI Taxonomy" id="1699413"/>
    <lineage>
        <taxon>Bacteria</taxon>
        <taxon>Pseudomonadati</taxon>
        <taxon>Pseudomonadota</taxon>
        <taxon>Alphaproteobacteria</taxon>
        <taxon>Rhodobacterales</taxon>
        <taxon>Paracoccaceae</taxon>
        <taxon>Marivivens group</taxon>
        <taxon>Marivivens</taxon>
    </lineage>
</organism>
<keyword evidence="3" id="KW-1185">Reference proteome</keyword>
<dbReference type="SUPFAM" id="SSF69593">
    <property type="entry name" value="Glycerol-3-phosphate (1)-acyltransferase"/>
    <property type="match status" value="1"/>
</dbReference>
<keyword evidence="2" id="KW-0808">Transferase</keyword>
<evidence type="ECO:0000313" key="3">
    <source>
        <dbReference type="Proteomes" id="UP000709466"/>
    </source>
</evidence>
<dbReference type="GO" id="GO:0016746">
    <property type="term" value="F:acyltransferase activity"/>
    <property type="evidence" value="ECO:0007669"/>
    <property type="project" value="UniProtKB-KW"/>
</dbReference>
<dbReference type="EMBL" id="JAATOP010000002">
    <property type="protein sequence ID" value="NIY71734.1"/>
    <property type="molecule type" value="Genomic_DNA"/>
</dbReference>
<name>A0ABX0VVA5_9RHOB</name>
<feature type="domain" description="Putative acyltransferase ACT14924-like acyltransferase" evidence="1">
    <location>
        <begin position="64"/>
        <end position="228"/>
    </location>
</feature>